<comment type="caution">
    <text evidence="1">The sequence shown here is derived from an EMBL/GenBank/DDBJ whole genome shotgun (WGS) entry which is preliminary data.</text>
</comment>
<evidence type="ECO:0000313" key="2">
    <source>
        <dbReference type="Proteomes" id="UP000596827"/>
    </source>
</evidence>
<dbReference type="RefSeq" id="WP_187080102.1">
    <property type="nucleotide sequence ID" value="NZ_JACORU010000001.1"/>
</dbReference>
<proteinExistence type="predicted"/>
<sequence>MLRLLVLALLLANGAYFAWSQGYMLPWGFGPAQQSEPQRMAQQLRPEALRVLRADEARRAEAAAAGTPRPPECLQAGTLEETQSTALSSLLEGWPTGSWMLETSAEPARWIVYMGKYASDELVARKKGELRQLGISFEPLSNTTLEPGLSLGGFTSQADANRHLENLAQRGVRTARVVQERGETKGLRLVLPAVDDALRPRLEELKPILGGKTLRPCRGM</sequence>
<dbReference type="EMBL" id="JACORU010000001">
    <property type="protein sequence ID" value="MBC5763664.1"/>
    <property type="molecule type" value="Genomic_DNA"/>
</dbReference>
<dbReference type="AlphaFoldDB" id="A0A923M6L3"/>
<name>A0A923M6L3_9BURK</name>
<keyword evidence="2" id="KW-1185">Reference proteome</keyword>
<dbReference type="Proteomes" id="UP000596827">
    <property type="component" value="Unassembled WGS sequence"/>
</dbReference>
<organism evidence="1 2">
    <name type="scientific">Ramlibacter albus</name>
    <dbReference type="NCBI Taxonomy" id="2079448"/>
    <lineage>
        <taxon>Bacteria</taxon>
        <taxon>Pseudomonadati</taxon>
        <taxon>Pseudomonadota</taxon>
        <taxon>Betaproteobacteria</taxon>
        <taxon>Burkholderiales</taxon>
        <taxon>Comamonadaceae</taxon>
        <taxon>Ramlibacter</taxon>
    </lineage>
</organism>
<protein>
    <submittedName>
        <fullName evidence="1">SPOR domain-containing protein</fullName>
    </submittedName>
</protein>
<evidence type="ECO:0000313" key="1">
    <source>
        <dbReference type="EMBL" id="MBC5763664.1"/>
    </source>
</evidence>
<gene>
    <name evidence="1" type="ORF">H8R02_04335</name>
</gene>
<reference evidence="1" key="1">
    <citation type="submission" date="2020-08" db="EMBL/GenBank/DDBJ databases">
        <title>Ramlibacter sp. GTP1 16S ribosomal RNA gene genome sequencing and assembly.</title>
        <authorList>
            <person name="Kang M."/>
        </authorList>
    </citation>
    <scope>NUCLEOTIDE SEQUENCE</scope>
    <source>
        <strain evidence="1">GTP1</strain>
    </source>
</reference>
<accession>A0A923M6L3</accession>